<keyword evidence="2" id="KW-0479">Metal-binding</keyword>
<dbReference type="GO" id="GO:0071456">
    <property type="term" value="P:cellular response to hypoxia"/>
    <property type="evidence" value="ECO:0007669"/>
    <property type="project" value="TreeGrafter"/>
</dbReference>
<dbReference type="InterPro" id="IPR044862">
    <property type="entry name" value="Pro_4_hyd_alph_FE2OG_OXY"/>
</dbReference>
<dbReference type="Gene3D" id="2.60.120.620">
    <property type="entry name" value="q2cbj1_9rhob like domain"/>
    <property type="match status" value="1"/>
</dbReference>
<evidence type="ECO:0000256" key="4">
    <source>
        <dbReference type="ARBA" id="ARBA00022964"/>
    </source>
</evidence>
<evidence type="ECO:0000256" key="2">
    <source>
        <dbReference type="ARBA" id="ARBA00022723"/>
    </source>
</evidence>
<dbReference type="Pfam" id="PF13640">
    <property type="entry name" value="2OG-FeII_Oxy_3"/>
    <property type="match status" value="1"/>
</dbReference>
<dbReference type="GO" id="GO:0008198">
    <property type="term" value="F:ferrous iron binding"/>
    <property type="evidence" value="ECO:0007669"/>
    <property type="project" value="TreeGrafter"/>
</dbReference>
<reference evidence="8 9" key="1">
    <citation type="submission" date="2020-06" db="EMBL/GenBank/DDBJ databases">
        <title>Genome sequence of 2 isolates from Red Sea Mangroves.</title>
        <authorList>
            <person name="Sefrji F."/>
            <person name="Michoud G."/>
            <person name="Merlino G."/>
            <person name="Daffonchio D."/>
        </authorList>
    </citation>
    <scope>NUCLEOTIDE SEQUENCE [LARGE SCALE GENOMIC DNA]</scope>
    <source>
        <strain evidence="8 9">R1DC25</strain>
    </source>
</reference>
<sequence>MTTGPGPAGPGANRVAALVETLAEQGFAVAPDFLDADLVSALAREALERDRARQTDTGGVGRKRDYAVDRTVRRARICWFDGSSPAQGQFLEEAERLRQEINRRLFLGVFEFEAQFAVYDAGGFYARHLDSFRGRRNRVVSLVAYLNADWQAGDGGTLAIWPAGTGGDAAAAPVAEVLPRAGTVVAMLSEEIPHEVRPAGRQRLSVAGWWRVNQMQGGRIDPPRISLC</sequence>
<keyword evidence="4" id="KW-0223">Dioxygenase</keyword>
<evidence type="ECO:0000256" key="6">
    <source>
        <dbReference type="ARBA" id="ARBA00023004"/>
    </source>
</evidence>
<keyword evidence="3" id="KW-0847">Vitamin C</keyword>
<dbReference type="Proteomes" id="UP000593594">
    <property type="component" value="Chromosome"/>
</dbReference>
<gene>
    <name evidence="8" type="ORF">HW532_14225</name>
</gene>
<dbReference type="KEGG" id="kmn:HW532_14225"/>
<dbReference type="PROSITE" id="PS51471">
    <property type="entry name" value="FE2OG_OXY"/>
    <property type="match status" value="1"/>
</dbReference>
<dbReference type="RefSeq" id="WP_213161106.1">
    <property type="nucleotide sequence ID" value="NZ_CP058214.1"/>
</dbReference>
<dbReference type="GO" id="GO:0031543">
    <property type="term" value="F:peptidyl-proline dioxygenase activity"/>
    <property type="evidence" value="ECO:0007669"/>
    <property type="project" value="TreeGrafter"/>
</dbReference>
<evidence type="ECO:0000259" key="7">
    <source>
        <dbReference type="PROSITE" id="PS51471"/>
    </source>
</evidence>
<proteinExistence type="predicted"/>
<keyword evidence="6" id="KW-0408">Iron</keyword>
<organism evidence="8 9">
    <name type="scientific">Kaustia mangrovi</name>
    <dbReference type="NCBI Taxonomy" id="2593653"/>
    <lineage>
        <taxon>Bacteria</taxon>
        <taxon>Pseudomonadati</taxon>
        <taxon>Pseudomonadota</taxon>
        <taxon>Alphaproteobacteria</taxon>
        <taxon>Hyphomicrobiales</taxon>
        <taxon>Parvibaculaceae</taxon>
        <taxon>Kaustia</taxon>
    </lineage>
</organism>
<evidence type="ECO:0000256" key="3">
    <source>
        <dbReference type="ARBA" id="ARBA00022896"/>
    </source>
</evidence>
<feature type="domain" description="Fe2OG dioxygenase" evidence="7">
    <location>
        <begin position="105"/>
        <end position="212"/>
    </location>
</feature>
<dbReference type="SMART" id="SM00702">
    <property type="entry name" value="P4Hc"/>
    <property type="match status" value="1"/>
</dbReference>
<protein>
    <submittedName>
        <fullName evidence="8">2OG-Fe(II) oxygenase</fullName>
    </submittedName>
</protein>
<dbReference type="AlphaFoldDB" id="A0A7S8C5G9"/>
<keyword evidence="5" id="KW-0560">Oxidoreductase</keyword>
<evidence type="ECO:0000256" key="1">
    <source>
        <dbReference type="ARBA" id="ARBA00001961"/>
    </source>
</evidence>
<dbReference type="GO" id="GO:0031418">
    <property type="term" value="F:L-ascorbic acid binding"/>
    <property type="evidence" value="ECO:0007669"/>
    <property type="project" value="UniProtKB-KW"/>
</dbReference>
<keyword evidence="9" id="KW-1185">Reference proteome</keyword>
<accession>A0A7S8C5G9</accession>
<dbReference type="InterPro" id="IPR005123">
    <property type="entry name" value="Oxoglu/Fe-dep_dioxygenase_dom"/>
</dbReference>
<dbReference type="PANTHER" id="PTHR12907:SF26">
    <property type="entry name" value="HIF PROLYL HYDROXYLASE, ISOFORM C"/>
    <property type="match status" value="1"/>
</dbReference>
<evidence type="ECO:0000313" key="8">
    <source>
        <dbReference type="EMBL" id="QPC43743.1"/>
    </source>
</evidence>
<dbReference type="PANTHER" id="PTHR12907">
    <property type="entry name" value="EGL NINE HOMOLOG-RELATED"/>
    <property type="match status" value="1"/>
</dbReference>
<dbReference type="EMBL" id="CP058214">
    <property type="protein sequence ID" value="QPC43743.1"/>
    <property type="molecule type" value="Genomic_DNA"/>
</dbReference>
<name>A0A7S8C5G9_9HYPH</name>
<evidence type="ECO:0000256" key="5">
    <source>
        <dbReference type="ARBA" id="ARBA00023002"/>
    </source>
</evidence>
<comment type="cofactor">
    <cofactor evidence="1">
        <name>L-ascorbate</name>
        <dbReference type="ChEBI" id="CHEBI:38290"/>
    </cofactor>
</comment>
<evidence type="ECO:0000313" key="9">
    <source>
        <dbReference type="Proteomes" id="UP000593594"/>
    </source>
</evidence>
<dbReference type="InterPro" id="IPR006620">
    <property type="entry name" value="Pro_4_hyd_alph"/>
</dbReference>
<dbReference type="InterPro" id="IPR051559">
    <property type="entry name" value="HIF_prolyl_hydroxylases"/>
</dbReference>